<dbReference type="Gene3D" id="3.30.450.20">
    <property type="entry name" value="PAS domain"/>
    <property type="match status" value="1"/>
</dbReference>
<dbReference type="NCBIfam" id="TIGR00229">
    <property type="entry name" value="sensory_box"/>
    <property type="match status" value="1"/>
</dbReference>
<dbReference type="PROSITE" id="PS50883">
    <property type="entry name" value="EAL"/>
    <property type="match status" value="1"/>
</dbReference>
<dbReference type="InterPro" id="IPR043128">
    <property type="entry name" value="Rev_trsase/Diguanyl_cyclase"/>
</dbReference>
<dbReference type="PANTHER" id="PTHR44757:SF2">
    <property type="entry name" value="BIOFILM ARCHITECTURE MAINTENANCE PROTEIN MBAA"/>
    <property type="match status" value="1"/>
</dbReference>
<evidence type="ECO:0000259" key="1">
    <source>
        <dbReference type="PROSITE" id="PS50113"/>
    </source>
</evidence>
<evidence type="ECO:0000313" key="4">
    <source>
        <dbReference type="EMBL" id="MCY6485126.1"/>
    </source>
</evidence>
<feature type="domain" description="EAL" evidence="2">
    <location>
        <begin position="472"/>
        <end position="726"/>
    </location>
</feature>
<dbReference type="Pfam" id="PF08447">
    <property type="entry name" value="PAS_3"/>
    <property type="match status" value="1"/>
</dbReference>
<dbReference type="InterPro" id="IPR001610">
    <property type="entry name" value="PAC"/>
</dbReference>
<dbReference type="CDD" id="cd00130">
    <property type="entry name" value="PAS"/>
    <property type="match status" value="1"/>
</dbReference>
<dbReference type="CDD" id="cd01948">
    <property type="entry name" value="EAL"/>
    <property type="match status" value="1"/>
</dbReference>
<sequence length="727" mass="84296">MKYKLNDLIDILELREFLQSLYEYTGVSSIIIEKDEKDMVVVGDKNKICIDEFKDIINTIKNGADYFEVNCENGFCNIVIPISINGEILAIICHNVNVCMKNKFIKFFRNMANLICSLCSERLDSIYAEKKSNKSYNELQVVHEKLIVAEEEFRQQFNELQINEKLLKESDERYKLVLLGSKDGIYDWKLLTNNFFYSKQWKNMIGYEDNELSNTYESWKDNIHPYERGNIVAKLENYLIGKENIYTLEYRFTKKDGSYIWVQNHGYILRNSKGKAIRLSGSHTDITERKKREKKIYNLAFIDLVTGLPNRSYLYKDLVKLCEAKDRFSLIFIDIDKFKEINDTFGHSFGDLLLKEFTSVLNNLVGYDYKAYRWGGDEFVLILKINTSPSEVKTLLCDIDHVLGNSIIVKNKEMFITSSLGISIFPEHGAIPEELIKNADIAMYSAKNGGKNSFKNNYKIYNKELYINNLKKIKFEKALRLAVKNNEFTVFYQPQIEIQTGKVIGMEALARWITPKGKLISPAEFIPCAEEIGAIIPIGEYILKTACKQTKTWHDMGYDDLKISVNLSGRQLESKKLIYIILHILNETKLESKYLELEITESNAMKDMEKTIKLLKILKNMNISISLDDFGTGYSSLNHLRKFPLNNLKIDKSFIDEITINITQNRIIKAIIFLAHSLNLKVIAEGIETKEQLEALKQINCDEAQGYYSSKPVCSEEFEKYLKKYYK</sequence>
<dbReference type="SUPFAM" id="SSF55073">
    <property type="entry name" value="Nucleotide cyclase"/>
    <property type="match status" value="1"/>
</dbReference>
<dbReference type="PROSITE" id="PS50113">
    <property type="entry name" value="PAC"/>
    <property type="match status" value="1"/>
</dbReference>
<evidence type="ECO:0000259" key="2">
    <source>
        <dbReference type="PROSITE" id="PS50883"/>
    </source>
</evidence>
<dbReference type="InterPro" id="IPR001633">
    <property type="entry name" value="EAL_dom"/>
</dbReference>
<dbReference type="InterPro" id="IPR000700">
    <property type="entry name" value="PAS-assoc_C"/>
</dbReference>
<keyword evidence="5" id="KW-1185">Reference proteome</keyword>
<dbReference type="SMART" id="SM00086">
    <property type="entry name" value="PAC"/>
    <property type="match status" value="1"/>
</dbReference>
<dbReference type="Pfam" id="PF10114">
    <property type="entry name" value="PocR"/>
    <property type="match status" value="1"/>
</dbReference>
<evidence type="ECO:0000313" key="5">
    <source>
        <dbReference type="Proteomes" id="UP001078443"/>
    </source>
</evidence>
<dbReference type="SUPFAM" id="SSF55785">
    <property type="entry name" value="PYP-like sensor domain (PAS domain)"/>
    <property type="match status" value="1"/>
</dbReference>
<dbReference type="SMART" id="SM00267">
    <property type="entry name" value="GGDEF"/>
    <property type="match status" value="1"/>
</dbReference>
<dbReference type="InterPro" id="IPR052155">
    <property type="entry name" value="Biofilm_reg_signaling"/>
</dbReference>
<dbReference type="InterPro" id="IPR013655">
    <property type="entry name" value="PAS_fold_3"/>
</dbReference>
<dbReference type="Gene3D" id="3.20.20.450">
    <property type="entry name" value="EAL domain"/>
    <property type="match status" value="1"/>
</dbReference>
<dbReference type="CDD" id="cd01949">
    <property type="entry name" value="GGDEF"/>
    <property type="match status" value="1"/>
</dbReference>
<dbReference type="SMART" id="SM00052">
    <property type="entry name" value="EAL"/>
    <property type="match status" value="1"/>
</dbReference>
<comment type="caution">
    <text evidence="4">The sequence shown here is derived from an EMBL/GenBank/DDBJ whole genome shotgun (WGS) entry which is preliminary data.</text>
</comment>
<dbReference type="Pfam" id="PF00990">
    <property type="entry name" value="GGDEF"/>
    <property type="match status" value="1"/>
</dbReference>
<accession>A0ABT4D1K4</accession>
<dbReference type="InterPro" id="IPR029787">
    <property type="entry name" value="Nucleotide_cyclase"/>
</dbReference>
<dbReference type="NCBIfam" id="TIGR00254">
    <property type="entry name" value="GGDEF"/>
    <property type="match status" value="1"/>
</dbReference>
<dbReference type="EMBL" id="JAPQER010000005">
    <property type="protein sequence ID" value="MCY6485126.1"/>
    <property type="molecule type" value="Genomic_DNA"/>
</dbReference>
<dbReference type="InterPro" id="IPR000014">
    <property type="entry name" value="PAS"/>
</dbReference>
<dbReference type="Gene3D" id="3.30.70.270">
    <property type="match status" value="1"/>
</dbReference>
<name>A0ABT4D1K4_9CLOT</name>
<dbReference type="InterPro" id="IPR035965">
    <property type="entry name" value="PAS-like_dom_sf"/>
</dbReference>
<feature type="domain" description="PAC" evidence="1">
    <location>
        <begin position="246"/>
        <end position="298"/>
    </location>
</feature>
<gene>
    <name evidence="4" type="ORF">OW763_12335</name>
</gene>
<dbReference type="RefSeq" id="WP_268041446.1">
    <property type="nucleotide sequence ID" value="NZ_JAPQER010000005.1"/>
</dbReference>
<proteinExistence type="predicted"/>
<dbReference type="SUPFAM" id="SSF141868">
    <property type="entry name" value="EAL domain-like"/>
    <property type="match status" value="1"/>
</dbReference>
<dbReference type="InterPro" id="IPR035919">
    <property type="entry name" value="EAL_sf"/>
</dbReference>
<dbReference type="InterPro" id="IPR000160">
    <property type="entry name" value="GGDEF_dom"/>
</dbReference>
<dbReference type="Pfam" id="PF00563">
    <property type="entry name" value="EAL"/>
    <property type="match status" value="1"/>
</dbReference>
<dbReference type="PROSITE" id="PS50887">
    <property type="entry name" value="GGDEF"/>
    <property type="match status" value="1"/>
</dbReference>
<protein>
    <submittedName>
        <fullName evidence="4">GGDEF and EAL domain-containing protein</fullName>
    </submittedName>
</protein>
<dbReference type="InterPro" id="IPR018771">
    <property type="entry name" value="PocR_dom"/>
</dbReference>
<dbReference type="PANTHER" id="PTHR44757">
    <property type="entry name" value="DIGUANYLATE CYCLASE DGCP"/>
    <property type="match status" value="1"/>
</dbReference>
<organism evidence="4 5">
    <name type="scientific">Clostridium aestuarii</name>
    <dbReference type="NCBI Taxonomy" id="338193"/>
    <lineage>
        <taxon>Bacteria</taxon>
        <taxon>Bacillati</taxon>
        <taxon>Bacillota</taxon>
        <taxon>Clostridia</taxon>
        <taxon>Eubacteriales</taxon>
        <taxon>Clostridiaceae</taxon>
        <taxon>Clostridium</taxon>
    </lineage>
</organism>
<evidence type="ECO:0000259" key="3">
    <source>
        <dbReference type="PROSITE" id="PS50887"/>
    </source>
</evidence>
<reference evidence="4" key="1">
    <citation type="submission" date="2022-12" db="EMBL/GenBank/DDBJ databases">
        <authorList>
            <person name="Wang J."/>
        </authorList>
    </citation>
    <scope>NUCLEOTIDE SEQUENCE</scope>
    <source>
        <strain evidence="4">HY-45-18</strain>
    </source>
</reference>
<dbReference type="Proteomes" id="UP001078443">
    <property type="component" value="Unassembled WGS sequence"/>
</dbReference>
<feature type="domain" description="GGDEF" evidence="3">
    <location>
        <begin position="326"/>
        <end position="459"/>
    </location>
</feature>